<gene>
    <name evidence="1" type="ORF">GCM10009744_17430</name>
</gene>
<keyword evidence="2" id="KW-1185">Reference proteome</keyword>
<dbReference type="EMBL" id="BAAANE010000004">
    <property type="protein sequence ID" value="GAA1629914.1"/>
    <property type="molecule type" value="Genomic_DNA"/>
</dbReference>
<sequence>MRKKSNHTALETAATIPADRIPNEATATITNTSTNAALALSKLSRNGINTAQTANGPSRAPVKT</sequence>
<evidence type="ECO:0000313" key="2">
    <source>
        <dbReference type="Proteomes" id="UP001501319"/>
    </source>
</evidence>
<comment type="caution">
    <text evidence="1">The sequence shown here is derived from an EMBL/GenBank/DDBJ whole genome shotgun (WGS) entry which is preliminary data.</text>
</comment>
<evidence type="ECO:0008006" key="3">
    <source>
        <dbReference type="Google" id="ProtNLM"/>
    </source>
</evidence>
<evidence type="ECO:0000313" key="1">
    <source>
        <dbReference type="EMBL" id="GAA1629914.1"/>
    </source>
</evidence>
<organism evidence="1 2">
    <name type="scientific">Kribbella alba</name>
    <dbReference type="NCBI Taxonomy" id="190197"/>
    <lineage>
        <taxon>Bacteria</taxon>
        <taxon>Bacillati</taxon>
        <taxon>Actinomycetota</taxon>
        <taxon>Actinomycetes</taxon>
        <taxon>Propionibacteriales</taxon>
        <taxon>Kribbellaceae</taxon>
        <taxon>Kribbella</taxon>
    </lineage>
</organism>
<proteinExistence type="predicted"/>
<dbReference type="Proteomes" id="UP001501319">
    <property type="component" value="Unassembled WGS sequence"/>
</dbReference>
<name>A0ABP4R104_9ACTN</name>
<reference evidence="2" key="1">
    <citation type="journal article" date="2019" name="Int. J. Syst. Evol. Microbiol.">
        <title>The Global Catalogue of Microorganisms (GCM) 10K type strain sequencing project: providing services to taxonomists for standard genome sequencing and annotation.</title>
        <authorList>
            <consortium name="The Broad Institute Genomics Platform"/>
            <consortium name="The Broad Institute Genome Sequencing Center for Infectious Disease"/>
            <person name="Wu L."/>
            <person name="Ma J."/>
        </authorList>
    </citation>
    <scope>NUCLEOTIDE SEQUENCE [LARGE SCALE GENOMIC DNA]</scope>
    <source>
        <strain evidence="2">JCM 14306</strain>
    </source>
</reference>
<accession>A0ABP4R104</accession>
<protein>
    <recommendedName>
        <fullName evidence="3">FXSXX-COOH protein</fullName>
    </recommendedName>
</protein>